<dbReference type="PANTHER" id="PTHR31403:SF4">
    <property type="entry name" value="PHOSPHOLIPASE A1-IALPHA2, CHLOROPLASTIC"/>
    <property type="match status" value="1"/>
</dbReference>
<dbReference type="GO" id="GO:0047714">
    <property type="term" value="F:galactolipase activity"/>
    <property type="evidence" value="ECO:0007669"/>
    <property type="project" value="UniProtKB-ARBA"/>
</dbReference>
<comment type="caution">
    <text evidence="11">The sequence shown here is derived from an EMBL/GenBank/DDBJ whole genome shotgun (WGS) entry which is preliminary data.</text>
</comment>
<keyword evidence="8" id="KW-0443">Lipid metabolism</keyword>
<gene>
    <name evidence="11" type="ORF">VNO80_08392</name>
</gene>
<evidence type="ECO:0000256" key="1">
    <source>
        <dbReference type="ARBA" id="ARBA00004229"/>
    </source>
</evidence>
<protein>
    <recommendedName>
        <fullName evidence="10">Fungal lipase-type domain-containing protein</fullName>
    </recommendedName>
</protein>
<dbReference type="CDD" id="cd00519">
    <property type="entry name" value="Lipase_3"/>
    <property type="match status" value="1"/>
</dbReference>
<feature type="domain" description="Fungal lipase-type" evidence="10">
    <location>
        <begin position="205"/>
        <end position="366"/>
    </location>
</feature>
<evidence type="ECO:0000256" key="9">
    <source>
        <dbReference type="ARBA" id="ARBA00048139"/>
    </source>
</evidence>
<evidence type="ECO:0000256" key="2">
    <source>
        <dbReference type="ARBA" id="ARBA00010701"/>
    </source>
</evidence>
<name>A0AAN9NR24_PHACN</name>
<evidence type="ECO:0000256" key="5">
    <source>
        <dbReference type="ARBA" id="ARBA00022801"/>
    </source>
</evidence>
<dbReference type="Pfam" id="PF01764">
    <property type="entry name" value="Lipase_3"/>
    <property type="match status" value="1"/>
</dbReference>
<dbReference type="Gene3D" id="3.40.50.1820">
    <property type="entry name" value="alpha/beta hydrolase"/>
    <property type="match status" value="1"/>
</dbReference>
<reference evidence="11 12" key="1">
    <citation type="submission" date="2024-01" db="EMBL/GenBank/DDBJ databases">
        <title>The genomes of 5 underutilized Papilionoideae crops provide insights into root nodulation and disease resistanc.</title>
        <authorList>
            <person name="Jiang F."/>
        </authorList>
    </citation>
    <scope>NUCLEOTIDE SEQUENCE [LARGE SCALE GENOMIC DNA]</scope>
    <source>
        <strain evidence="11">JINMINGXINNONG_FW02</strain>
        <tissue evidence="11">Leaves</tissue>
    </source>
</reference>
<accession>A0AAN9NR24</accession>
<dbReference type="GO" id="GO:0009695">
    <property type="term" value="P:jasmonic acid biosynthetic process"/>
    <property type="evidence" value="ECO:0007669"/>
    <property type="project" value="TreeGrafter"/>
</dbReference>
<dbReference type="AlphaFoldDB" id="A0AAN9NR24"/>
<dbReference type="EMBL" id="JAYMYR010000003">
    <property type="protein sequence ID" value="KAK7374949.1"/>
    <property type="molecule type" value="Genomic_DNA"/>
</dbReference>
<sequence length="492" mass="54845">MASVTHLPTTTNTNHITFSQTFHPTKSHPFAQVSLPIRKNHLSPLNLSTVISGSSALGITTTNPANNVPNNTARPKRTTSLSNFWREVQGCNNWENLLDPLHPLLRQEIIRYGEFVTASYKAFDLDTTSKRYLNCKYGKKSMLSEVGMSNSGYEVTKYIYATPDINLPNMSNSSSSSSSSGRWIGYVAVSSDEAVKRLGRRDILVTFRGTVTNQEWISNLMSSLRPAMLDPYNPLPEVKVESGFLSLYTSDESSSKFGLESCREQLLSEVSRLMNKYKGENEKLSISLAGHSMGSALAILLAYDIAELGLNKKSNKRRATEVPVTVFSFGGPRVGNSEFKNRCEELGVKVLRIANVNDPITKLPGVVFNENFRVLLGGRYEFPWSCSCYAHVGVELMLDFFNVQNPSCVHDLDTYIGLLRRPNKDQVLKRQRDGLNSLLEKAKELLSSSQTMKILPTVVTACNYHDLLNSVSRDIVCSWSDELLFGLVLLLL</sequence>
<dbReference type="GO" id="GO:0009507">
    <property type="term" value="C:chloroplast"/>
    <property type="evidence" value="ECO:0007669"/>
    <property type="project" value="UniProtKB-SubCell"/>
</dbReference>
<dbReference type="FunFam" id="3.40.50.1820:FF:000106">
    <property type="entry name" value="Galactolipase DONGLE, chloroplastic"/>
    <property type="match status" value="1"/>
</dbReference>
<dbReference type="InterPro" id="IPR002921">
    <property type="entry name" value="Fungal_lipase-type"/>
</dbReference>
<comment type="subcellular location">
    <subcellularLocation>
        <location evidence="1">Plastid</location>
        <location evidence="1">Chloroplast</location>
    </subcellularLocation>
</comment>
<dbReference type="InterPro" id="IPR029058">
    <property type="entry name" value="AB_hydrolase_fold"/>
</dbReference>
<evidence type="ECO:0000259" key="10">
    <source>
        <dbReference type="Pfam" id="PF01764"/>
    </source>
</evidence>
<keyword evidence="4" id="KW-0934">Plastid</keyword>
<dbReference type="PANTHER" id="PTHR31403">
    <property type="entry name" value="PHOSPHOLIPASE A1-IBETA2, CHLOROPLASTIC"/>
    <property type="match status" value="1"/>
</dbReference>
<dbReference type="Proteomes" id="UP001374584">
    <property type="component" value="Unassembled WGS sequence"/>
</dbReference>
<evidence type="ECO:0000256" key="3">
    <source>
        <dbReference type="ARBA" id="ARBA00022528"/>
    </source>
</evidence>
<dbReference type="GO" id="GO:0008970">
    <property type="term" value="F:phospholipase A1 activity"/>
    <property type="evidence" value="ECO:0007669"/>
    <property type="project" value="UniProtKB-ARBA"/>
</dbReference>
<keyword evidence="7" id="KW-0442">Lipid degradation</keyword>
<organism evidence="11 12">
    <name type="scientific">Phaseolus coccineus</name>
    <name type="common">Scarlet runner bean</name>
    <name type="synonym">Phaseolus multiflorus</name>
    <dbReference type="NCBI Taxonomy" id="3886"/>
    <lineage>
        <taxon>Eukaryota</taxon>
        <taxon>Viridiplantae</taxon>
        <taxon>Streptophyta</taxon>
        <taxon>Embryophyta</taxon>
        <taxon>Tracheophyta</taxon>
        <taxon>Spermatophyta</taxon>
        <taxon>Magnoliopsida</taxon>
        <taxon>eudicotyledons</taxon>
        <taxon>Gunneridae</taxon>
        <taxon>Pentapetalae</taxon>
        <taxon>rosids</taxon>
        <taxon>fabids</taxon>
        <taxon>Fabales</taxon>
        <taxon>Fabaceae</taxon>
        <taxon>Papilionoideae</taxon>
        <taxon>50 kb inversion clade</taxon>
        <taxon>NPAAA clade</taxon>
        <taxon>indigoferoid/millettioid clade</taxon>
        <taxon>Phaseoleae</taxon>
        <taxon>Phaseolus</taxon>
    </lineage>
</organism>
<evidence type="ECO:0000313" key="11">
    <source>
        <dbReference type="EMBL" id="KAK7374949.1"/>
    </source>
</evidence>
<evidence type="ECO:0000256" key="6">
    <source>
        <dbReference type="ARBA" id="ARBA00022946"/>
    </source>
</evidence>
<evidence type="ECO:0000313" key="12">
    <source>
        <dbReference type="Proteomes" id="UP001374584"/>
    </source>
</evidence>
<dbReference type="GO" id="GO:0016042">
    <property type="term" value="P:lipid catabolic process"/>
    <property type="evidence" value="ECO:0007669"/>
    <property type="project" value="UniProtKB-KW"/>
</dbReference>
<comment type="catalytic activity">
    <reaction evidence="9">
        <text>a 1,2-diacyl-3-O-[alpha-D-galactosyl-(1-&gt;6)-beta-D-galactosyl]-sn-glycerol + H2O = acyl-3-O-[alpha-D-galactosyl-(1-&gt;6)-beta-D-galactosyl]-sn-glycerol + a fatty acid + H(+)</text>
        <dbReference type="Rhea" id="RHEA:48372"/>
        <dbReference type="ChEBI" id="CHEBI:15377"/>
        <dbReference type="ChEBI" id="CHEBI:15378"/>
        <dbReference type="ChEBI" id="CHEBI:28396"/>
        <dbReference type="ChEBI" id="CHEBI:28868"/>
        <dbReference type="ChEBI" id="CHEBI:90310"/>
    </reaction>
    <physiologicalReaction direction="left-to-right" evidence="9">
        <dbReference type="Rhea" id="RHEA:48373"/>
    </physiologicalReaction>
</comment>
<keyword evidence="6" id="KW-0809">Transit peptide</keyword>
<dbReference type="SUPFAM" id="SSF53474">
    <property type="entry name" value="alpha/beta-Hydrolases"/>
    <property type="match status" value="1"/>
</dbReference>
<evidence type="ECO:0000256" key="8">
    <source>
        <dbReference type="ARBA" id="ARBA00023098"/>
    </source>
</evidence>
<keyword evidence="12" id="KW-1185">Reference proteome</keyword>
<proteinExistence type="inferred from homology"/>
<keyword evidence="5" id="KW-0378">Hydrolase</keyword>
<comment type="similarity">
    <text evidence="2">Belongs to the AB hydrolase superfamily. Lipase family.</text>
</comment>
<keyword evidence="3" id="KW-0150">Chloroplast</keyword>
<evidence type="ECO:0000256" key="4">
    <source>
        <dbReference type="ARBA" id="ARBA00022640"/>
    </source>
</evidence>
<evidence type="ECO:0000256" key="7">
    <source>
        <dbReference type="ARBA" id="ARBA00022963"/>
    </source>
</evidence>